<dbReference type="GO" id="GO:0031071">
    <property type="term" value="F:cysteine desulfurase activity"/>
    <property type="evidence" value="ECO:0007669"/>
    <property type="project" value="UniProtKB-EC"/>
</dbReference>
<comment type="cofactor">
    <cofactor evidence="1 7">
        <name>pyridoxal 5'-phosphate</name>
        <dbReference type="ChEBI" id="CHEBI:597326"/>
    </cofactor>
</comment>
<accession>A0A0M4G948</accession>
<evidence type="ECO:0000256" key="7">
    <source>
        <dbReference type="RuleBase" id="RU004504"/>
    </source>
</evidence>
<keyword evidence="9" id="KW-0808">Transferase</keyword>
<dbReference type="Gene3D" id="3.40.640.10">
    <property type="entry name" value="Type I PLP-dependent aspartate aminotransferase-like (Major domain)"/>
    <property type="match status" value="1"/>
</dbReference>
<dbReference type="Gene3D" id="1.10.260.50">
    <property type="match status" value="1"/>
</dbReference>
<evidence type="ECO:0000256" key="3">
    <source>
        <dbReference type="ARBA" id="ARBA00022723"/>
    </source>
</evidence>
<name>A0A0M4G948_9BACI</name>
<evidence type="ECO:0000313" key="9">
    <source>
        <dbReference type="EMBL" id="ALC81840.1"/>
    </source>
</evidence>
<evidence type="ECO:0000256" key="4">
    <source>
        <dbReference type="ARBA" id="ARBA00022898"/>
    </source>
</evidence>
<dbReference type="RefSeq" id="WP_053603611.1">
    <property type="nucleotide sequence ID" value="NZ_CP012600.1"/>
</dbReference>
<comment type="similarity">
    <text evidence="2">Belongs to the class-V pyridoxal-phosphate-dependent aminotransferase family. NifS/IscS subfamily.</text>
</comment>
<keyword evidence="10" id="KW-1185">Reference proteome</keyword>
<dbReference type="PANTHER" id="PTHR11601">
    <property type="entry name" value="CYSTEINE DESULFURYLASE FAMILY MEMBER"/>
    <property type="match status" value="1"/>
</dbReference>
<dbReference type="STRING" id="1441095.AM592_09665"/>
<dbReference type="InterPro" id="IPR015424">
    <property type="entry name" value="PyrdxlP-dep_Trfase"/>
</dbReference>
<evidence type="ECO:0000256" key="6">
    <source>
        <dbReference type="ARBA" id="ARBA00023014"/>
    </source>
</evidence>
<dbReference type="InterPro" id="IPR015421">
    <property type="entry name" value="PyrdxlP-dep_Trfase_major"/>
</dbReference>
<feature type="domain" description="Aminotransferase class V" evidence="8">
    <location>
        <begin position="2"/>
        <end position="365"/>
    </location>
</feature>
<evidence type="ECO:0000259" key="8">
    <source>
        <dbReference type="Pfam" id="PF00266"/>
    </source>
</evidence>
<proteinExistence type="inferred from homology"/>
<evidence type="ECO:0000256" key="5">
    <source>
        <dbReference type="ARBA" id="ARBA00023004"/>
    </source>
</evidence>
<dbReference type="InterPro" id="IPR015422">
    <property type="entry name" value="PyrdxlP-dep_Trfase_small"/>
</dbReference>
<dbReference type="PATRIC" id="fig|1441095.3.peg.2127"/>
<keyword evidence="5" id="KW-0408">Iron</keyword>
<dbReference type="OrthoDB" id="9808002at2"/>
<protein>
    <submittedName>
        <fullName evidence="9">Cysteine desulfurase</fullName>
        <ecNumber evidence="9">2.8.1.7</ecNumber>
    </submittedName>
</protein>
<sequence>MIYLDYAATTPMCEPALTALQKLSSDIYANSRSLHDGGEMANRILDYSREQLAHSIGGQANGLYFTSGGSESNWLAIYSLLLGLPKGKRHFVTTTVEHPSIISTAEYVKQIGFEVSFVAPDKNGLITSEALLNKLRPDTGLVSIQHANSETGVIQPLAELSCELKERGILLHTDAVQTFGKLPINILQLGVDAISFASHKIYGPKGIGAVYIRPDVFWKPVFPHTSHEKGFRPGTVNVPGAGAFAAAAEWIIKRQDQQSQKYEHLRKRLVCDVKEQKLSLQPALSNSTAKILPHIFGCFFPPYEGQYVMLESNRKGICLSTGTACSAEKQEPSQALTSLGYSKEKARQFIRISFGYETTDADIASLLQVLKQLQKNKKGAAAIARRS</sequence>
<evidence type="ECO:0000256" key="2">
    <source>
        <dbReference type="ARBA" id="ARBA00006490"/>
    </source>
</evidence>
<gene>
    <name evidence="9" type="ORF">AM592_09665</name>
</gene>
<dbReference type="Pfam" id="PF00266">
    <property type="entry name" value="Aminotran_5"/>
    <property type="match status" value="1"/>
</dbReference>
<reference evidence="9 10" key="2">
    <citation type="journal article" date="2016" name="Int. J. Syst. Evol. Microbiol.">
        <title>Bacillus gobiensis sp. nov., isolated from a soil sample.</title>
        <authorList>
            <person name="Liu B."/>
            <person name="Liu G.H."/>
            <person name="Cetin S."/>
            <person name="Schumann P."/>
            <person name="Pan Z.Z."/>
            <person name="Chen Q.Q."/>
        </authorList>
    </citation>
    <scope>NUCLEOTIDE SEQUENCE [LARGE SCALE GENOMIC DNA]</scope>
    <source>
        <strain evidence="9 10">FJAT-4402</strain>
    </source>
</reference>
<dbReference type="NCBIfam" id="NF002806">
    <property type="entry name" value="PRK02948.1"/>
    <property type="match status" value="1"/>
</dbReference>
<reference evidence="10" key="1">
    <citation type="submission" date="2015-08" db="EMBL/GenBank/DDBJ databases">
        <title>Genome sequencing project for genomic taxonomy and phylogenomics of Bacillus-like bacteria.</title>
        <authorList>
            <person name="Liu B."/>
            <person name="Wang J."/>
            <person name="Zhu Y."/>
            <person name="Liu G."/>
            <person name="Chen Q."/>
            <person name="Chen Z."/>
            <person name="Lan J."/>
            <person name="Che J."/>
            <person name="Ge C."/>
            <person name="Shi H."/>
            <person name="Pan Z."/>
            <person name="Liu X."/>
        </authorList>
    </citation>
    <scope>NUCLEOTIDE SEQUENCE [LARGE SCALE GENOMIC DNA]</scope>
    <source>
        <strain evidence="10">FJAT-4402</strain>
    </source>
</reference>
<dbReference type="PIRSF" id="PIRSF005572">
    <property type="entry name" value="NifS"/>
    <property type="match status" value="1"/>
</dbReference>
<dbReference type="InterPro" id="IPR020578">
    <property type="entry name" value="Aminotrans_V_PyrdxlP_BS"/>
</dbReference>
<dbReference type="SUPFAM" id="SSF53383">
    <property type="entry name" value="PLP-dependent transferases"/>
    <property type="match status" value="1"/>
</dbReference>
<dbReference type="AlphaFoldDB" id="A0A0M4G948"/>
<dbReference type="Gene3D" id="3.90.1150.10">
    <property type="entry name" value="Aspartate Aminotransferase, domain 1"/>
    <property type="match status" value="1"/>
</dbReference>
<dbReference type="GO" id="GO:0051536">
    <property type="term" value="F:iron-sulfur cluster binding"/>
    <property type="evidence" value="ECO:0007669"/>
    <property type="project" value="UniProtKB-KW"/>
</dbReference>
<evidence type="ECO:0000256" key="1">
    <source>
        <dbReference type="ARBA" id="ARBA00001933"/>
    </source>
</evidence>
<dbReference type="InterPro" id="IPR016454">
    <property type="entry name" value="Cysteine_dSase"/>
</dbReference>
<evidence type="ECO:0000313" key="10">
    <source>
        <dbReference type="Proteomes" id="UP000067625"/>
    </source>
</evidence>
<keyword evidence="6" id="KW-0411">Iron-sulfur</keyword>
<keyword evidence="3" id="KW-0479">Metal-binding</keyword>
<keyword evidence="4" id="KW-0663">Pyridoxal phosphate</keyword>
<organism evidence="9 10">
    <name type="scientific">Bacillus gobiensis</name>
    <dbReference type="NCBI Taxonomy" id="1441095"/>
    <lineage>
        <taxon>Bacteria</taxon>
        <taxon>Bacillati</taxon>
        <taxon>Bacillota</taxon>
        <taxon>Bacilli</taxon>
        <taxon>Bacillales</taxon>
        <taxon>Bacillaceae</taxon>
        <taxon>Bacillus</taxon>
    </lineage>
</organism>
<dbReference type="PANTHER" id="PTHR11601:SF36">
    <property type="entry name" value="CYSTEINE DESULFURASE NIFS-RELATED"/>
    <property type="match status" value="1"/>
</dbReference>
<dbReference type="EMBL" id="CP012600">
    <property type="protein sequence ID" value="ALC81840.1"/>
    <property type="molecule type" value="Genomic_DNA"/>
</dbReference>
<dbReference type="Proteomes" id="UP000067625">
    <property type="component" value="Chromosome"/>
</dbReference>
<dbReference type="InterPro" id="IPR000192">
    <property type="entry name" value="Aminotrans_V_dom"/>
</dbReference>
<dbReference type="GO" id="GO:0046872">
    <property type="term" value="F:metal ion binding"/>
    <property type="evidence" value="ECO:0007669"/>
    <property type="project" value="UniProtKB-KW"/>
</dbReference>
<dbReference type="EC" id="2.8.1.7" evidence="9"/>
<dbReference type="PROSITE" id="PS00595">
    <property type="entry name" value="AA_TRANSFER_CLASS_5"/>
    <property type="match status" value="1"/>
</dbReference>